<evidence type="ECO:0000256" key="2">
    <source>
        <dbReference type="ARBA" id="ARBA00022692"/>
    </source>
</evidence>
<feature type="transmembrane region" description="Helical" evidence="5">
    <location>
        <begin position="366"/>
        <end position="384"/>
    </location>
</feature>
<evidence type="ECO:0000256" key="3">
    <source>
        <dbReference type="ARBA" id="ARBA00022989"/>
    </source>
</evidence>
<dbReference type="GO" id="GO:0016567">
    <property type="term" value="P:protein ubiquitination"/>
    <property type="evidence" value="ECO:0007669"/>
    <property type="project" value="TreeGrafter"/>
</dbReference>
<keyword evidence="4 5" id="KW-0472">Membrane</keyword>
<accession>A0AA86QH12</accession>
<reference evidence="6" key="1">
    <citation type="submission" date="2023-06" db="EMBL/GenBank/DDBJ databases">
        <authorList>
            <person name="Kurt Z."/>
        </authorList>
    </citation>
    <scope>NUCLEOTIDE SEQUENCE</scope>
</reference>
<dbReference type="EMBL" id="CAXDID020000072">
    <property type="protein sequence ID" value="CAL6015129.1"/>
    <property type="molecule type" value="Genomic_DNA"/>
</dbReference>
<keyword evidence="2 5" id="KW-0812">Transmembrane</keyword>
<evidence type="ECO:0000313" key="6">
    <source>
        <dbReference type="EMBL" id="CAI9956167.1"/>
    </source>
</evidence>
<dbReference type="GO" id="GO:0016020">
    <property type="term" value="C:membrane"/>
    <property type="evidence" value="ECO:0007669"/>
    <property type="project" value="UniProtKB-SubCell"/>
</dbReference>
<dbReference type="InterPro" id="IPR002781">
    <property type="entry name" value="TM_pro_TauE-like"/>
</dbReference>
<dbReference type="Pfam" id="PF01925">
    <property type="entry name" value="TauE"/>
    <property type="match status" value="2"/>
</dbReference>
<feature type="transmembrane region" description="Helical" evidence="5">
    <location>
        <begin position="302"/>
        <end position="327"/>
    </location>
</feature>
<reference evidence="7 8" key="2">
    <citation type="submission" date="2024-07" db="EMBL/GenBank/DDBJ databases">
        <authorList>
            <person name="Akdeniz Z."/>
        </authorList>
    </citation>
    <scope>NUCLEOTIDE SEQUENCE [LARGE SCALE GENOMIC DNA]</scope>
</reference>
<dbReference type="PANTHER" id="PTHR14255:SF3">
    <property type="entry name" value="SULFITE EXPORTER TAUE_SAFE FAMILY PROTEIN 5-RELATED"/>
    <property type="match status" value="1"/>
</dbReference>
<feature type="transmembrane region" description="Helical" evidence="5">
    <location>
        <begin position="85"/>
        <end position="109"/>
    </location>
</feature>
<evidence type="ECO:0000256" key="4">
    <source>
        <dbReference type="ARBA" id="ARBA00023136"/>
    </source>
</evidence>
<evidence type="ECO:0000256" key="1">
    <source>
        <dbReference type="ARBA" id="ARBA00004141"/>
    </source>
</evidence>
<feature type="transmembrane region" description="Helical" evidence="5">
    <location>
        <begin position="248"/>
        <end position="268"/>
    </location>
</feature>
<sequence length="437" mass="47382">MYFKVVPGLTLTTEICCLVIVSLYSMIAAAGGVGGGSVYASALMAFNAPAHTAIPMSKTIIFAGAFVLLLFNIQSKSASEPEKPGVMWDLVIFIENATIVGAVVGAVINAILPEWLLILSEFVLFTHQGITEMVKGIKNVKADRQKFAGKKHVAMEDIMKAETVVQEKITKETNSTNINPAQVPEQNPEILHGDEIEVKTEVKPASKITRFSHWRYVSKPRLFIFLFSVVLSTTCTILRAFVPKCSAIYWSLLGINFLIGIVAIYLHNKLLMKSIAKKEENVLTGSKNNTFSTPSMTVKYSIIGFLSGAIAAVMGIGGGIIATPLMLSMGIPPSVTRMASSTMIAFTSFSSMIQYMVLGQIDLQEVWIFMLLVGILFPIGFYASAPVIRIVRSTSVINVIMAAGVLVSGIFVAIQGVKIIIKMVDTHVIDGFVNICK</sequence>
<name>A0AA86QH12_9EUKA</name>
<proteinExistence type="predicted"/>
<keyword evidence="8" id="KW-1185">Reference proteome</keyword>
<evidence type="ECO:0000313" key="8">
    <source>
        <dbReference type="Proteomes" id="UP001642409"/>
    </source>
</evidence>
<feature type="transmembrane region" description="Helical" evidence="5">
    <location>
        <begin position="12"/>
        <end position="33"/>
    </location>
</feature>
<evidence type="ECO:0000256" key="5">
    <source>
        <dbReference type="SAM" id="Phobius"/>
    </source>
</evidence>
<gene>
    <name evidence="7" type="ORF">HINF_LOCUS24600</name>
    <name evidence="6" type="ORF">HINF_LOCUS43812</name>
</gene>
<dbReference type="Proteomes" id="UP001642409">
    <property type="component" value="Unassembled WGS sequence"/>
</dbReference>
<dbReference type="AlphaFoldDB" id="A0AA86QH12"/>
<keyword evidence="3 5" id="KW-1133">Transmembrane helix</keyword>
<dbReference type="PANTHER" id="PTHR14255">
    <property type="entry name" value="CEREBLON"/>
    <property type="match status" value="1"/>
</dbReference>
<feature type="transmembrane region" description="Helical" evidence="5">
    <location>
        <begin position="53"/>
        <end position="73"/>
    </location>
</feature>
<evidence type="ECO:0000313" key="7">
    <source>
        <dbReference type="EMBL" id="CAL6015129.1"/>
    </source>
</evidence>
<feature type="transmembrane region" description="Helical" evidence="5">
    <location>
        <begin position="222"/>
        <end position="242"/>
    </location>
</feature>
<dbReference type="EMBL" id="CATOUU010000871">
    <property type="protein sequence ID" value="CAI9956167.1"/>
    <property type="molecule type" value="Genomic_DNA"/>
</dbReference>
<protein>
    <submittedName>
        <fullName evidence="6">Sulfite exporter TauE-SafE</fullName>
    </submittedName>
    <submittedName>
        <fullName evidence="7">Sulfite_exporter TauE-SafE</fullName>
    </submittedName>
</protein>
<comment type="subcellular location">
    <subcellularLocation>
        <location evidence="1">Membrane</location>
        <topology evidence="1">Multi-pass membrane protein</topology>
    </subcellularLocation>
</comment>
<dbReference type="GO" id="GO:0031464">
    <property type="term" value="C:Cul4A-RING E3 ubiquitin ligase complex"/>
    <property type="evidence" value="ECO:0007669"/>
    <property type="project" value="TreeGrafter"/>
</dbReference>
<comment type="caution">
    <text evidence="6">The sequence shown here is derived from an EMBL/GenBank/DDBJ whole genome shotgun (WGS) entry which is preliminary data.</text>
</comment>
<organism evidence="6">
    <name type="scientific">Hexamita inflata</name>
    <dbReference type="NCBI Taxonomy" id="28002"/>
    <lineage>
        <taxon>Eukaryota</taxon>
        <taxon>Metamonada</taxon>
        <taxon>Diplomonadida</taxon>
        <taxon>Hexamitidae</taxon>
        <taxon>Hexamitinae</taxon>
        <taxon>Hexamita</taxon>
    </lineage>
</organism>
<feature type="transmembrane region" description="Helical" evidence="5">
    <location>
        <begin position="396"/>
        <end position="414"/>
    </location>
</feature>